<proteinExistence type="predicted"/>
<organism evidence="1 2">
    <name type="scientific">Candidatus Wolfebacteria bacterium RIFOXYB1_FULL_54_12</name>
    <dbReference type="NCBI Taxonomy" id="1802559"/>
    <lineage>
        <taxon>Bacteria</taxon>
        <taxon>Candidatus Wolfeibacteriota</taxon>
    </lineage>
</organism>
<dbReference type="PANTHER" id="PTHR38471">
    <property type="entry name" value="FOUR HELIX BUNDLE PROTEIN"/>
    <property type="match status" value="1"/>
</dbReference>
<accession>A0A1F8DVR2</accession>
<dbReference type="PANTHER" id="PTHR38471:SF2">
    <property type="entry name" value="FOUR HELIX BUNDLE PROTEIN"/>
    <property type="match status" value="1"/>
</dbReference>
<dbReference type="STRING" id="1802559.A2372_00655"/>
<name>A0A1F8DVR2_9BACT</name>
<dbReference type="Gene3D" id="1.20.1440.60">
    <property type="entry name" value="23S rRNA-intervening sequence"/>
    <property type="match status" value="1"/>
</dbReference>
<evidence type="ECO:0000313" key="2">
    <source>
        <dbReference type="Proteomes" id="UP000176422"/>
    </source>
</evidence>
<dbReference type="NCBIfam" id="TIGR02436">
    <property type="entry name" value="four helix bundle protein"/>
    <property type="match status" value="1"/>
</dbReference>
<evidence type="ECO:0008006" key="3">
    <source>
        <dbReference type="Google" id="ProtNLM"/>
    </source>
</evidence>
<dbReference type="Proteomes" id="UP000176422">
    <property type="component" value="Unassembled WGS sequence"/>
</dbReference>
<reference evidence="1 2" key="1">
    <citation type="journal article" date="2016" name="Nat. Commun.">
        <title>Thousands of microbial genomes shed light on interconnected biogeochemical processes in an aquifer system.</title>
        <authorList>
            <person name="Anantharaman K."/>
            <person name="Brown C.T."/>
            <person name="Hug L.A."/>
            <person name="Sharon I."/>
            <person name="Castelle C.J."/>
            <person name="Probst A.J."/>
            <person name="Thomas B.C."/>
            <person name="Singh A."/>
            <person name="Wilkins M.J."/>
            <person name="Karaoz U."/>
            <person name="Brodie E.L."/>
            <person name="Williams K.H."/>
            <person name="Hubbard S.S."/>
            <person name="Banfield J.F."/>
        </authorList>
    </citation>
    <scope>NUCLEOTIDE SEQUENCE [LARGE SCALE GENOMIC DNA]</scope>
</reference>
<sequence>MNEFRFLEWSVYRDAKLVVKEIHGIIEHFPQKFKYSLGDQISRSSISIVLNIAEGSGKYSDHELNRYFNISLGSVNETVAALDLAKDNSLILEDQFNDLLGKLVSISKQLGGFKKKIAAD</sequence>
<gene>
    <name evidence="1" type="ORF">A2372_00655</name>
</gene>
<dbReference type="CDD" id="cd16377">
    <property type="entry name" value="23S_rRNA_IVP_like"/>
    <property type="match status" value="1"/>
</dbReference>
<dbReference type="EMBL" id="MGIT01000003">
    <property type="protein sequence ID" value="OGM92693.1"/>
    <property type="molecule type" value="Genomic_DNA"/>
</dbReference>
<dbReference type="AlphaFoldDB" id="A0A1F8DVR2"/>
<dbReference type="Pfam" id="PF05635">
    <property type="entry name" value="23S_rRNA_IVP"/>
    <property type="match status" value="1"/>
</dbReference>
<evidence type="ECO:0000313" key="1">
    <source>
        <dbReference type="EMBL" id="OGM92693.1"/>
    </source>
</evidence>
<dbReference type="InterPro" id="IPR012657">
    <property type="entry name" value="23S_rRNA-intervening_sequence"/>
</dbReference>
<protein>
    <recommendedName>
        <fullName evidence="3">Four helix bundle protein</fullName>
    </recommendedName>
</protein>
<comment type="caution">
    <text evidence="1">The sequence shown here is derived from an EMBL/GenBank/DDBJ whole genome shotgun (WGS) entry which is preliminary data.</text>
</comment>
<dbReference type="SUPFAM" id="SSF158446">
    <property type="entry name" value="IVS-encoded protein-like"/>
    <property type="match status" value="1"/>
</dbReference>
<dbReference type="InterPro" id="IPR036583">
    <property type="entry name" value="23S_rRNA_IVS_sf"/>
</dbReference>